<dbReference type="InterPro" id="IPR036661">
    <property type="entry name" value="Luciferase-like_sf"/>
</dbReference>
<dbReference type="AlphaFoldDB" id="A0A5P9QEZ7"/>
<reference evidence="3 4" key="1">
    <citation type="submission" date="2019-10" db="EMBL/GenBank/DDBJ databases">
        <title>Genome sequence of Luteimicrobium xylanilyticum HY-24.</title>
        <authorList>
            <person name="Kim D.Y."/>
            <person name="Park H.-Y."/>
        </authorList>
    </citation>
    <scope>NUCLEOTIDE SEQUENCE [LARGE SCALE GENOMIC DNA]</scope>
    <source>
        <strain evidence="3 4">HY-24</strain>
    </source>
</reference>
<feature type="compositionally biased region" description="Low complexity" evidence="1">
    <location>
        <begin position="496"/>
        <end position="509"/>
    </location>
</feature>
<dbReference type="RefSeq" id="WP_153022522.1">
    <property type="nucleotide sequence ID" value="NZ_BAABIH010000016.1"/>
</dbReference>
<dbReference type="PANTHER" id="PTHR30137">
    <property type="entry name" value="LUCIFERASE-LIKE MONOOXYGENASE"/>
    <property type="match status" value="1"/>
</dbReference>
<dbReference type="SUPFAM" id="SSF51679">
    <property type="entry name" value="Bacterial luciferase-like"/>
    <property type="match status" value="1"/>
</dbReference>
<name>A0A5P9QEZ7_9MICO</name>
<dbReference type="Pfam" id="PF00296">
    <property type="entry name" value="Bac_luciferase"/>
    <property type="match status" value="2"/>
</dbReference>
<evidence type="ECO:0000259" key="2">
    <source>
        <dbReference type="PROSITE" id="PS50206"/>
    </source>
</evidence>
<dbReference type="CDD" id="cd00347">
    <property type="entry name" value="Flavin_utilizing_monoxygenases"/>
    <property type="match status" value="1"/>
</dbReference>
<dbReference type="Pfam" id="PF00581">
    <property type="entry name" value="Rhodanese"/>
    <property type="match status" value="1"/>
</dbReference>
<feature type="compositionally biased region" description="Basic and acidic residues" evidence="1">
    <location>
        <begin position="513"/>
        <end position="524"/>
    </location>
</feature>
<keyword evidence="4" id="KW-1185">Reference proteome</keyword>
<dbReference type="Gene3D" id="3.40.250.10">
    <property type="entry name" value="Rhodanese-like domain"/>
    <property type="match status" value="1"/>
</dbReference>
<dbReference type="GO" id="GO:0016705">
    <property type="term" value="F:oxidoreductase activity, acting on paired donors, with incorporation or reduction of molecular oxygen"/>
    <property type="evidence" value="ECO:0007669"/>
    <property type="project" value="InterPro"/>
</dbReference>
<dbReference type="PANTHER" id="PTHR30137:SF6">
    <property type="entry name" value="LUCIFERASE-LIKE MONOOXYGENASE"/>
    <property type="match status" value="1"/>
</dbReference>
<dbReference type="EMBL" id="CP045529">
    <property type="protein sequence ID" value="QFU99630.1"/>
    <property type="molecule type" value="Genomic_DNA"/>
</dbReference>
<feature type="region of interest" description="Disordered" evidence="1">
    <location>
        <begin position="118"/>
        <end position="147"/>
    </location>
</feature>
<sequence>MSEPKNVPLSVLELAPVSVGQPGAEAVRAALDVARAADDAGYRRIWFAQHHLSPGVASAQPAVLAALAAERTTRIRVGSGAVLLGSTTPLVGAEQFGTVAAAHPGRVDLGVGRAHVIPPADGAAGAEREPGGSASDAEGGTGTPERTETRVVDGLVVPRPVRFDLSNPALKRRMLAHFGIVGSRDAGPFRDELEAILALRDGSFASDGLAFTSPPVEGAAFDLWVLASSGGESARVAGELGLPLAANYHVAPGNVLDTVTAYRDAFRPGVLAEPYVVVSADVLVAETGARARELGAPFADWVRSIRTGVDGAIAFPAPGTTTPWEEWSEEDRALVADRLESRFVGSPDEVVAGLEALVRATGADELLVTTEAFDPADRVRSFELLAAAWAERAPVQPASDAGERVSGGAVLIDVRSAGGRAATGEIPGARVTDRNRLETLFDDGGTPLVSLDTPIVVVCGSVNGSGPVARELRRRGFTDVTHVDGGFPAWKAAGLPTSDAATEPAPAEPESAEDARDLEPAARA</sequence>
<accession>A0A5P9QEZ7</accession>
<evidence type="ECO:0000256" key="1">
    <source>
        <dbReference type="SAM" id="MobiDB-lite"/>
    </source>
</evidence>
<dbReference type="GO" id="GO:0005829">
    <property type="term" value="C:cytosol"/>
    <property type="evidence" value="ECO:0007669"/>
    <property type="project" value="TreeGrafter"/>
</dbReference>
<evidence type="ECO:0000313" key="4">
    <source>
        <dbReference type="Proteomes" id="UP000326702"/>
    </source>
</evidence>
<dbReference type="PROSITE" id="PS50206">
    <property type="entry name" value="RHODANESE_3"/>
    <property type="match status" value="1"/>
</dbReference>
<dbReference type="SUPFAM" id="SSF52821">
    <property type="entry name" value="Rhodanese/Cell cycle control phosphatase"/>
    <property type="match status" value="1"/>
</dbReference>
<dbReference type="KEGG" id="lxl:KDY119_03165"/>
<proteinExistence type="predicted"/>
<gene>
    <name evidence="3" type="ORF">KDY119_03165</name>
</gene>
<dbReference type="InterPro" id="IPR011251">
    <property type="entry name" value="Luciferase-like_dom"/>
</dbReference>
<dbReference type="OrthoDB" id="9780518at2"/>
<dbReference type="SMART" id="SM00450">
    <property type="entry name" value="RHOD"/>
    <property type="match status" value="1"/>
</dbReference>
<protein>
    <recommendedName>
        <fullName evidence="2">Rhodanese domain-containing protein</fullName>
    </recommendedName>
</protein>
<evidence type="ECO:0000313" key="3">
    <source>
        <dbReference type="EMBL" id="QFU99630.1"/>
    </source>
</evidence>
<dbReference type="Gene3D" id="3.20.20.30">
    <property type="entry name" value="Luciferase-like domain"/>
    <property type="match status" value="1"/>
</dbReference>
<feature type="domain" description="Rhodanese" evidence="2">
    <location>
        <begin position="405"/>
        <end position="499"/>
    </location>
</feature>
<dbReference type="InterPro" id="IPR001763">
    <property type="entry name" value="Rhodanese-like_dom"/>
</dbReference>
<organism evidence="3 4">
    <name type="scientific">Luteimicrobium xylanilyticum</name>
    <dbReference type="NCBI Taxonomy" id="1133546"/>
    <lineage>
        <taxon>Bacteria</taxon>
        <taxon>Bacillati</taxon>
        <taxon>Actinomycetota</taxon>
        <taxon>Actinomycetes</taxon>
        <taxon>Micrococcales</taxon>
        <taxon>Luteimicrobium</taxon>
    </lineage>
</organism>
<feature type="region of interest" description="Disordered" evidence="1">
    <location>
        <begin position="493"/>
        <end position="524"/>
    </location>
</feature>
<dbReference type="InterPro" id="IPR050766">
    <property type="entry name" value="Bact_Lucif_Oxidored"/>
</dbReference>
<dbReference type="CDD" id="cd00158">
    <property type="entry name" value="RHOD"/>
    <property type="match status" value="1"/>
</dbReference>
<dbReference type="Proteomes" id="UP000326702">
    <property type="component" value="Chromosome"/>
</dbReference>
<dbReference type="InterPro" id="IPR036873">
    <property type="entry name" value="Rhodanese-like_dom_sf"/>
</dbReference>